<comment type="cofactor">
    <cofactor evidence="1 6">
        <name>FAD</name>
        <dbReference type="ChEBI" id="CHEBI:57692"/>
    </cofactor>
</comment>
<feature type="domain" description="Acyl-CoA dehydrogenase/oxidase C-terminal" evidence="7">
    <location>
        <begin position="267"/>
        <end position="424"/>
    </location>
</feature>
<dbReference type="InterPro" id="IPR046373">
    <property type="entry name" value="Acyl-CoA_Oxase/DH_mid-dom_sf"/>
</dbReference>
<dbReference type="InterPro" id="IPR036250">
    <property type="entry name" value="AcylCo_DH-like_C"/>
</dbReference>
<evidence type="ECO:0000256" key="6">
    <source>
        <dbReference type="RuleBase" id="RU362125"/>
    </source>
</evidence>
<dbReference type="Pfam" id="PF00441">
    <property type="entry name" value="Acyl-CoA_dh_1"/>
    <property type="match status" value="1"/>
</dbReference>
<feature type="domain" description="Acyl-CoA oxidase/dehydrogenase middle" evidence="8">
    <location>
        <begin position="159"/>
        <end position="255"/>
    </location>
</feature>
<protein>
    <submittedName>
        <fullName evidence="10">Probable acyl-CoA dehydrogenase</fullName>
    </submittedName>
</protein>
<dbReference type="RefSeq" id="XP_023623417.1">
    <property type="nucleotide sequence ID" value="XM_023767649.1"/>
</dbReference>
<dbReference type="Gene3D" id="1.20.140.10">
    <property type="entry name" value="Butyryl-CoA Dehydrogenase, subunit A, domain 3"/>
    <property type="match status" value="1"/>
</dbReference>
<evidence type="ECO:0000256" key="3">
    <source>
        <dbReference type="ARBA" id="ARBA00022630"/>
    </source>
</evidence>
<dbReference type="Gene3D" id="2.40.110.10">
    <property type="entry name" value="Butyryl-CoA Dehydrogenase, subunit A, domain 2"/>
    <property type="match status" value="1"/>
</dbReference>
<comment type="similarity">
    <text evidence="2 6">Belongs to the acyl-CoA dehydrogenase family.</text>
</comment>
<dbReference type="FunFam" id="2.40.110.10:FF:000002">
    <property type="entry name" value="Acyl-CoA dehydrogenase fadE12"/>
    <property type="match status" value="1"/>
</dbReference>
<proteinExistence type="inferred from homology"/>
<keyword evidence="3 6" id="KW-0285">Flavoprotein</keyword>
<keyword evidence="5 6" id="KW-0560">Oxidoreductase</keyword>
<dbReference type="InterPro" id="IPR009100">
    <property type="entry name" value="AcylCoA_DH/oxidase_NM_dom_sf"/>
</dbReference>
<keyword evidence="4 6" id="KW-0274">FAD</keyword>
<dbReference type="PANTHER" id="PTHR48083:SF15">
    <property type="entry name" value="ACYL-COA DEHYDROGENASE APDG"/>
    <property type="match status" value="1"/>
</dbReference>
<dbReference type="GO" id="GO:0005737">
    <property type="term" value="C:cytoplasm"/>
    <property type="evidence" value="ECO:0007669"/>
    <property type="project" value="TreeGrafter"/>
</dbReference>
<dbReference type="InterPro" id="IPR009075">
    <property type="entry name" value="AcylCo_DH/oxidase_C"/>
</dbReference>
<accession>A0A2D3V222</accession>
<keyword evidence="11" id="KW-1185">Reference proteome</keyword>
<evidence type="ECO:0000256" key="5">
    <source>
        <dbReference type="ARBA" id="ARBA00023002"/>
    </source>
</evidence>
<reference evidence="10 11" key="1">
    <citation type="submission" date="2016-03" db="EMBL/GenBank/DDBJ databases">
        <authorList>
            <person name="Ploux O."/>
        </authorList>
    </citation>
    <scope>NUCLEOTIDE SEQUENCE [LARGE SCALE GENOMIC DNA]</scope>
    <source>
        <strain evidence="10 11">URUG2</strain>
    </source>
</reference>
<dbReference type="GO" id="GO:0050660">
    <property type="term" value="F:flavin adenine dinucleotide binding"/>
    <property type="evidence" value="ECO:0007669"/>
    <property type="project" value="InterPro"/>
</dbReference>
<gene>
    <name evidence="10" type="ORF">RCC_02359</name>
</gene>
<dbReference type="PANTHER" id="PTHR48083">
    <property type="entry name" value="MEDIUM-CHAIN SPECIFIC ACYL-COA DEHYDROGENASE, MITOCHONDRIAL-RELATED"/>
    <property type="match status" value="1"/>
</dbReference>
<dbReference type="EMBL" id="FJUY01000002">
    <property type="protein sequence ID" value="CZT16524.1"/>
    <property type="molecule type" value="Genomic_DNA"/>
</dbReference>
<dbReference type="GeneID" id="35597577"/>
<organism evidence="10 11">
    <name type="scientific">Ramularia collo-cygni</name>
    <dbReference type="NCBI Taxonomy" id="112498"/>
    <lineage>
        <taxon>Eukaryota</taxon>
        <taxon>Fungi</taxon>
        <taxon>Dikarya</taxon>
        <taxon>Ascomycota</taxon>
        <taxon>Pezizomycotina</taxon>
        <taxon>Dothideomycetes</taxon>
        <taxon>Dothideomycetidae</taxon>
        <taxon>Mycosphaerellales</taxon>
        <taxon>Mycosphaerellaceae</taxon>
        <taxon>Ramularia</taxon>
    </lineage>
</organism>
<evidence type="ECO:0000313" key="11">
    <source>
        <dbReference type="Proteomes" id="UP000225277"/>
    </source>
</evidence>
<evidence type="ECO:0000313" key="10">
    <source>
        <dbReference type="EMBL" id="CZT16524.1"/>
    </source>
</evidence>
<feature type="domain" description="Acyl-CoA dehydrogenase/oxidase N-terminal" evidence="9">
    <location>
        <begin position="27"/>
        <end position="154"/>
    </location>
</feature>
<dbReference type="GO" id="GO:0003995">
    <property type="term" value="F:acyl-CoA dehydrogenase activity"/>
    <property type="evidence" value="ECO:0007669"/>
    <property type="project" value="TreeGrafter"/>
</dbReference>
<sequence>MATNHLTKIPFSDPPYLLGMPSPFYQEKHLRFQKACRAWMEEHFVPFHMDWENEGNLPTDLFDKFNSYNMLVPNLPSPLPVKELHAQGIKDILGTPVEEWDYVHSGIWIDEAHRSGLGGPTSGLTAGFAYAIPPIIKYGSQALKDKFLPDLLTGRKRTCIAITEPGAGSDVANIETTAEKSKDGKVYIVNGAKKWITNGIWSDYATMAVRTGKEAGAAGLSLLVVPLKAPGVEMRRFTVTGTKTGGTTFIELDDVRVPVENLIGEEGKGMLYTMTNFNHERLMISLATTRQARTALSTAFAYVMKREAFGKAIIEQPVVRHRLAKAGAELETLQSWLNEFLYQMNHLPKKDADLRLGGLTSLAKAKAGMVLNECAQVGVLLHGGNGFTESGQGELVAKIYRDVFGSRIPGGSEDVMLDLAIRQLLKNYQRATKEMEKSGGAKL</sequence>
<evidence type="ECO:0000256" key="2">
    <source>
        <dbReference type="ARBA" id="ARBA00009347"/>
    </source>
</evidence>
<dbReference type="Gene3D" id="1.10.540.10">
    <property type="entry name" value="Acyl-CoA dehydrogenase/oxidase, N-terminal domain"/>
    <property type="match status" value="1"/>
</dbReference>
<dbReference type="InterPro" id="IPR037069">
    <property type="entry name" value="AcylCoA_DH/ox_N_sf"/>
</dbReference>
<dbReference type="GO" id="GO:0033539">
    <property type="term" value="P:fatty acid beta-oxidation using acyl-CoA dehydrogenase"/>
    <property type="evidence" value="ECO:0007669"/>
    <property type="project" value="TreeGrafter"/>
</dbReference>
<dbReference type="Proteomes" id="UP000225277">
    <property type="component" value="Unassembled WGS sequence"/>
</dbReference>
<dbReference type="SUPFAM" id="SSF56645">
    <property type="entry name" value="Acyl-CoA dehydrogenase NM domain-like"/>
    <property type="match status" value="1"/>
</dbReference>
<dbReference type="STRING" id="112498.A0A2D3V222"/>
<name>A0A2D3V222_9PEZI</name>
<dbReference type="AlphaFoldDB" id="A0A2D3V222"/>
<evidence type="ECO:0000259" key="9">
    <source>
        <dbReference type="Pfam" id="PF02771"/>
    </source>
</evidence>
<dbReference type="InterPro" id="IPR050741">
    <property type="entry name" value="Acyl-CoA_dehydrogenase"/>
</dbReference>
<evidence type="ECO:0000259" key="8">
    <source>
        <dbReference type="Pfam" id="PF02770"/>
    </source>
</evidence>
<evidence type="ECO:0000256" key="4">
    <source>
        <dbReference type="ARBA" id="ARBA00022827"/>
    </source>
</evidence>
<dbReference type="InterPro" id="IPR013786">
    <property type="entry name" value="AcylCoA_DH/ox_N"/>
</dbReference>
<dbReference type="InterPro" id="IPR006091">
    <property type="entry name" value="Acyl-CoA_Oxase/DH_mid-dom"/>
</dbReference>
<evidence type="ECO:0000259" key="7">
    <source>
        <dbReference type="Pfam" id="PF00441"/>
    </source>
</evidence>
<dbReference type="Pfam" id="PF02770">
    <property type="entry name" value="Acyl-CoA_dh_M"/>
    <property type="match status" value="1"/>
</dbReference>
<dbReference type="OrthoDB" id="10254877at2759"/>
<dbReference type="Pfam" id="PF02771">
    <property type="entry name" value="Acyl-CoA_dh_N"/>
    <property type="match status" value="1"/>
</dbReference>
<evidence type="ECO:0000256" key="1">
    <source>
        <dbReference type="ARBA" id="ARBA00001974"/>
    </source>
</evidence>
<dbReference type="SUPFAM" id="SSF47203">
    <property type="entry name" value="Acyl-CoA dehydrogenase C-terminal domain-like"/>
    <property type="match status" value="1"/>
</dbReference>